<dbReference type="Proteomes" id="UP000509510">
    <property type="component" value="Chromosome I"/>
</dbReference>
<evidence type="ECO:0000313" key="1">
    <source>
        <dbReference type="EMBL" id="QKX53966.1"/>
    </source>
</evidence>
<sequence length="191" mass="21090">MGLARRLREALTADPSQGFERIIEPGNRSIPLDFRIDSPETAMQLASDPLSGIGNTDLYSDGSRLDDQRVGAAVAYKPLIGLWRSRLAPLGAGFEVFDAELIGVVEALEWWCHQREKLYAGLAEAGVKAPQDSEQCPEARLFQDPKATTALLAFIGAIREREDNQQAWEQAYKTDNWGIEALDEGEREGEG</sequence>
<dbReference type="RefSeq" id="XP_035340145.1">
    <property type="nucleotide sequence ID" value="XM_035484252.1"/>
</dbReference>
<dbReference type="KEGG" id="trg:TRUGW13939_01046"/>
<keyword evidence="2" id="KW-1185">Reference proteome</keyword>
<organism evidence="1 2">
    <name type="scientific">Talaromyces rugulosus</name>
    <name type="common">Penicillium rugulosum</name>
    <dbReference type="NCBI Taxonomy" id="121627"/>
    <lineage>
        <taxon>Eukaryota</taxon>
        <taxon>Fungi</taxon>
        <taxon>Dikarya</taxon>
        <taxon>Ascomycota</taxon>
        <taxon>Pezizomycotina</taxon>
        <taxon>Eurotiomycetes</taxon>
        <taxon>Eurotiomycetidae</taxon>
        <taxon>Eurotiales</taxon>
        <taxon>Trichocomaceae</taxon>
        <taxon>Talaromyces</taxon>
        <taxon>Talaromyces sect. Islandici</taxon>
    </lineage>
</organism>
<reference evidence="2" key="1">
    <citation type="submission" date="2020-06" db="EMBL/GenBank/DDBJ databases">
        <title>A chromosome-scale genome assembly of Talaromyces rugulosus W13939.</title>
        <authorList>
            <person name="Wang B."/>
            <person name="Guo L."/>
            <person name="Ye K."/>
            <person name="Wang L."/>
        </authorList>
    </citation>
    <scope>NUCLEOTIDE SEQUENCE [LARGE SCALE GENOMIC DNA]</scope>
    <source>
        <strain evidence="2">W13939</strain>
    </source>
</reference>
<protein>
    <submittedName>
        <fullName evidence="1">Uncharacterized protein</fullName>
    </submittedName>
</protein>
<accession>A0A7H8QJ99</accession>
<proteinExistence type="predicted"/>
<dbReference type="AlphaFoldDB" id="A0A7H8QJ99"/>
<dbReference type="GeneID" id="55988559"/>
<dbReference type="OrthoDB" id="4226915at2759"/>
<name>A0A7H8QJ99_TALRU</name>
<dbReference type="EMBL" id="CP055898">
    <property type="protein sequence ID" value="QKX53966.1"/>
    <property type="molecule type" value="Genomic_DNA"/>
</dbReference>
<gene>
    <name evidence="1" type="ORF">TRUGW13939_01046</name>
</gene>
<evidence type="ECO:0000313" key="2">
    <source>
        <dbReference type="Proteomes" id="UP000509510"/>
    </source>
</evidence>